<sequence>MDAETITGGTSLYTATANGAGQDEDILLEKAVDSDTFTIPAVSNRTYAIEVRGEDLSDGYDCVQLRLAQAGAGSSSIGVAIAILYEPNFHRIPMGTGIYDAP</sequence>
<dbReference type="EMBL" id="JAFGIX010000082">
    <property type="protein sequence ID" value="MBN1574548.1"/>
    <property type="molecule type" value="Genomic_DNA"/>
</dbReference>
<organism evidence="1 2">
    <name type="scientific">Candidatus Zymogenus saltonus</name>
    <dbReference type="NCBI Taxonomy" id="2844893"/>
    <lineage>
        <taxon>Bacteria</taxon>
        <taxon>Deltaproteobacteria</taxon>
        <taxon>Candidatus Zymogenia</taxon>
        <taxon>Candidatus Zymogeniales</taxon>
        <taxon>Candidatus Zymogenaceae</taxon>
        <taxon>Candidatus Zymogenus</taxon>
    </lineage>
</organism>
<reference evidence="1" key="2">
    <citation type="submission" date="2021-01" db="EMBL/GenBank/DDBJ databases">
        <authorList>
            <person name="Hahn C.R."/>
            <person name="Youssef N.H."/>
            <person name="Elshahed M."/>
        </authorList>
    </citation>
    <scope>NUCLEOTIDE SEQUENCE</scope>
    <source>
        <strain evidence="1">Zod_Metabat.24</strain>
    </source>
</reference>
<name>A0A9D8PR90_9DELT</name>
<dbReference type="Proteomes" id="UP000809273">
    <property type="component" value="Unassembled WGS sequence"/>
</dbReference>
<comment type="caution">
    <text evidence="1">The sequence shown here is derived from an EMBL/GenBank/DDBJ whole genome shotgun (WGS) entry which is preliminary data.</text>
</comment>
<evidence type="ECO:0000313" key="2">
    <source>
        <dbReference type="Proteomes" id="UP000809273"/>
    </source>
</evidence>
<protein>
    <submittedName>
        <fullName evidence="1">Uncharacterized protein</fullName>
    </submittedName>
</protein>
<reference evidence="1" key="1">
    <citation type="journal article" date="2021" name="Environ. Microbiol.">
        <title>Genomic characterization of three novel Desulfobacterota classes expand the metabolic and phylogenetic diversity of the phylum.</title>
        <authorList>
            <person name="Murphy C.L."/>
            <person name="Biggerstaff J."/>
            <person name="Eichhorn A."/>
            <person name="Ewing E."/>
            <person name="Shahan R."/>
            <person name="Soriano D."/>
            <person name="Stewart S."/>
            <person name="VanMol K."/>
            <person name="Walker R."/>
            <person name="Walters P."/>
            <person name="Elshahed M.S."/>
            <person name="Youssef N.H."/>
        </authorList>
    </citation>
    <scope>NUCLEOTIDE SEQUENCE</scope>
    <source>
        <strain evidence="1">Zod_Metabat.24</strain>
    </source>
</reference>
<accession>A0A9D8PR90</accession>
<gene>
    <name evidence="1" type="ORF">JW984_15230</name>
</gene>
<evidence type="ECO:0000313" key="1">
    <source>
        <dbReference type="EMBL" id="MBN1574548.1"/>
    </source>
</evidence>
<proteinExistence type="predicted"/>
<dbReference type="AlphaFoldDB" id="A0A9D8PR90"/>